<proteinExistence type="predicted"/>
<evidence type="ECO:0000313" key="1">
    <source>
        <dbReference type="EMBL" id="EJW73202.1"/>
    </source>
</evidence>
<evidence type="ECO:0000313" key="2">
    <source>
        <dbReference type="Proteomes" id="UP000004810"/>
    </source>
</evidence>
<comment type="caution">
    <text evidence="1">The sequence shown here is derived from an EMBL/GenBank/DDBJ whole genome shotgun (WGS) entry which is preliminary data.</text>
</comment>
<protein>
    <submittedName>
        <fullName evidence="1">Uncharacterized protein</fullName>
    </submittedName>
</protein>
<dbReference type="Proteomes" id="UP000004810">
    <property type="component" value="Unassembled WGS sequence"/>
</dbReference>
<dbReference type="AlphaFoldDB" id="J9E898"/>
<name>J9E898_WUCBA</name>
<reference evidence="2" key="1">
    <citation type="submission" date="2012-08" db="EMBL/GenBank/DDBJ databases">
        <title>The Genome Sequence of Wuchereria bancrofti.</title>
        <authorList>
            <person name="Nutman T.B."/>
            <person name="Fink D.L."/>
            <person name="Russ C."/>
            <person name="Young S."/>
            <person name="Zeng Q."/>
            <person name="Koehrsen M."/>
            <person name="Alvarado L."/>
            <person name="Berlin A."/>
            <person name="Chapman S.B."/>
            <person name="Chen Z."/>
            <person name="Freedman E."/>
            <person name="Gellesch M."/>
            <person name="Goldberg J."/>
            <person name="Griggs A."/>
            <person name="Gujja S."/>
            <person name="Heilman E.R."/>
            <person name="Heiman D."/>
            <person name="Hepburn T."/>
            <person name="Howarth C."/>
            <person name="Jen D."/>
            <person name="Larson L."/>
            <person name="Lewis B."/>
            <person name="Mehta T."/>
            <person name="Park D."/>
            <person name="Pearson M."/>
            <person name="Roberts A."/>
            <person name="Saif S."/>
            <person name="Shea T."/>
            <person name="Shenoy N."/>
            <person name="Sisk P."/>
            <person name="Stolte C."/>
            <person name="Sykes S."/>
            <person name="Walk T."/>
            <person name="White J."/>
            <person name="Yandava C."/>
            <person name="Haas B."/>
            <person name="Henn M.R."/>
            <person name="Nusbaum C."/>
            <person name="Birren B."/>
        </authorList>
    </citation>
    <scope>NUCLEOTIDE SEQUENCE [LARGE SCALE GENOMIC DNA]</scope>
    <source>
        <strain evidence="2">NA</strain>
    </source>
</reference>
<organism evidence="1 2">
    <name type="scientific">Wuchereria bancrofti</name>
    <dbReference type="NCBI Taxonomy" id="6293"/>
    <lineage>
        <taxon>Eukaryota</taxon>
        <taxon>Metazoa</taxon>
        <taxon>Ecdysozoa</taxon>
        <taxon>Nematoda</taxon>
        <taxon>Chromadorea</taxon>
        <taxon>Rhabditida</taxon>
        <taxon>Spirurina</taxon>
        <taxon>Spiruromorpha</taxon>
        <taxon>Filarioidea</taxon>
        <taxon>Onchocercidae</taxon>
        <taxon>Wuchereria</taxon>
    </lineage>
</organism>
<sequence length="99" mass="11021">MYFRSFLSFALFIIGNFFQFFRSATLDRLLVEPEEADESTIDCGSHLLILDKSRLLVEPEEADESTIDCGSAGFASVKNEAVSWLCGDCAQGANLRMDQ</sequence>
<dbReference type="EMBL" id="ADBV01014528">
    <property type="protein sequence ID" value="EJW73202.1"/>
    <property type="molecule type" value="Genomic_DNA"/>
</dbReference>
<accession>J9E898</accession>
<gene>
    <name evidence="1" type="ORF">WUBG_15892</name>
</gene>